<dbReference type="FunFam" id="3.40.50.1000:FF:000198">
    <property type="entry name" value="Bifunctional polynucleotide phosphatase/kinase"/>
    <property type="match status" value="1"/>
</dbReference>
<dbReference type="InterPro" id="IPR006551">
    <property type="entry name" value="Polynucleotide_phosphatase"/>
</dbReference>
<dbReference type="GO" id="GO:0046404">
    <property type="term" value="F:ATP-dependent polydeoxyribonucleotide 5'-hydroxyl-kinase activity"/>
    <property type="evidence" value="ECO:0000318"/>
    <property type="project" value="GO_Central"/>
</dbReference>
<evidence type="ECO:0000256" key="1">
    <source>
        <dbReference type="ARBA" id="ARBA00004123"/>
    </source>
</evidence>
<dbReference type="OMA" id="PKTGMWN"/>
<dbReference type="PROSITE" id="PS50064">
    <property type="entry name" value="ZF_PARP_2"/>
    <property type="match status" value="1"/>
</dbReference>
<evidence type="ECO:0000256" key="5">
    <source>
        <dbReference type="ARBA" id="ARBA00023242"/>
    </source>
</evidence>
<dbReference type="EMBL" id="DF237003">
    <property type="protein sequence ID" value="GAQ80446.1"/>
    <property type="molecule type" value="Genomic_DNA"/>
</dbReference>
<dbReference type="GO" id="GO:0003677">
    <property type="term" value="F:DNA binding"/>
    <property type="evidence" value="ECO:0007669"/>
    <property type="project" value="InterPro"/>
</dbReference>
<dbReference type="InterPro" id="IPR036957">
    <property type="entry name" value="Znf_PARP_sf"/>
</dbReference>
<dbReference type="PANTHER" id="PTHR12083:SF9">
    <property type="entry name" value="BIFUNCTIONAL POLYNUCLEOTIDE PHOSPHATASE_KINASE"/>
    <property type="match status" value="1"/>
</dbReference>
<name>A0A0U9HIH6_KLENI</name>
<keyword evidence="5" id="KW-0539">Nucleus</keyword>
<sequence>MVLARLFRIQHLLDVPPLARRCAQRLPSPLAFHTSVPTFARSEKGVSSSHRLRGSDRGSFASGDDCWGLSTRVERLFSQHCFQKRCTHKKTVMASDHRRDVAEYAKSARSACKGCGNKIERDILRVGRVSKGDGGFDVTKWYHGKCFFDSVSPLPEPEKASDQALLRNLAVTPPEEHIAKKARVERQVPLPAAVGPAREGEAYPPYGEAKSGEGKAEEYDEEQWRAAVEKFSHDKLASSYKGSRLPDRWKAFETVIIGQLGDLRTSEKVAAFDFDGTLANTAVRRHGADAWSLMFPTIPQKLQQLHDDGFRIVLFTNESNIDRWVNSRQKAIDSKIGRLEGLHKKCGVPMLVFIACGKSGTRDACRKPCRGMWDVFLQGFSEGTPVDMTTSFYVGDAGGRKGDFSAADAGFARAVGLKFLFPEEFFR</sequence>
<dbReference type="InterPro" id="IPR001510">
    <property type="entry name" value="Znf_PARP"/>
</dbReference>
<dbReference type="Proteomes" id="UP000054558">
    <property type="component" value="Unassembled WGS sequence"/>
</dbReference>
<dbReference type="GO" id="GO:0008270">
    <property type="term" value="F:zinc ion binding"/>
    <property type="evidence" value="ECO:0007669"/>
    <property type="project" value="UniProtKB-KW"/>
</dbReference>
<evidence type="ECO:0000256" key="4">
    <source>
        <dbReference type="ARBA" id="ARBA00022833"/>
    </source>
</evidence>
<evidence type="ECO:0000256" key="2">
    <source>
        <dbReference type="ARBA" id="ARBA00022723"/>
    </source>
</evidence>
<evidence type="ECO:0000313" key="7">
    <source>
        <dbReference type="EMBL" id="GAQ80446.1"/>
    </source>
</evidence>
<feature type="domain" description="PARP-type" evidence="6">
    <location>
        <begin position="102"/>
        <end position="149"/>
    </location>
</feature>
<reference evidence="7 8" key="1">
    <citation type="journal article" date="2014" name="Nat. Commun.">
        <title>Klebsormidium flaccidum genome reveals primary factors for plant terrestrial adaptation.</title>
        <authorList>
            <person name="Hori K."/>
            <person name="Maruyama F."/>
            <person name="Fujisawa T."/>
            <person name="Togashi T."/>
            <person name="Yamamoto N."/>
            <person name="Seo M."/>
            <person name="Sato S."/>
            <person name="Yamada T."/>
            <person name="Mori H."/>
            <person name="Tajima N."/>
            <person name="Moriyama T."/>
            <person name="Ikeuchi M."/>
            <person name="Watanabe M."/>
            <person name="Wada H."/>
            <person name="Kobayashi K."/>
            <person name="Saito M."/>
            <person name="Masuda T."/>
            <person name="Sasaki-Sekimoto Y."/>
            <person name="Mashiguchi K."/>
            <person name="Awai K."/>
            <person name="Shimojima M."/>
            <person name="Masuda S."/>
            <person name="Iwai M."/>
            <person name="Nobusawa T."/>
            <person name="Narise T."/>
            <person name="Kondo S."/>
            <person name="Saito H."/>
            <person name="Sato R."/>
            <person name="Murakawa M."/>
            <person name="Ihara Y."/>
            <person name="Oshima-Yamada Y."/>
            <person name="Ohtaka K."/>
            <person name="Satoh M."/>
            <person name="Sonobe K."/>
            <person name="Ishii M."/>
            <person name="Ohtani R."/>
            <person name="Kanamori-Sato M."/>
            <person name="Honoki R."/>
            <person name="Miyazaki D."/>
            <person name="Mochizuki H."/>
            <person name="Umetsu J."/>
            <person name="Higashi K."/>
            <person name="Shibata D."/>
            <person name="Kamiya Y."/>
            <person name="Sato N."/>
            <person name="Nakamura Y."/>
            <person name="Tabata S."/>
            <person name="Ida S."/>
            <person name="Kurokawa K."/>
            <person name="Ohta H."/>
        </authorList>
    </citation>
    <scope>NUCLEOTIDE SEQUENCE [LARGE SCALE GENOMIC DNA]</scope>
    <source>
        <strain evidence="7 8">NIES-2285</strain>
    </source>
</reference>
<dbReference type="STRING" id="105231.A0A0U9HIH6"/>
<dbReference type="PANTHER" id="PTHR12083">
    <property type="entry name" value="BIFUNCTIONAL POLYNUCLEOTIDE PHOSPHATASE/KINASE"/>
    <property type="match status" value="1"/>
</dbReference>
<dbReference type="InterPro" id="IPR023214">
    <property type="entry name" value="HAD_sf"/>
</dbReference>
<comment type="subcellular location">
    <subcellularLocation>
        <location evidence="1">Nucleus</location>
    </subcellularLocation>
</comment>
<dbReference type="InterPro" id="IPR013954">
    <property type="entry name" value="PNK3P"/>
</dbReference>
<keyword evidence="4" id="KW-0862">Zinc</keyword>
<evidence type="ECO:0000256" key="3">
    <source>
        <dbReference type="ARBA" id="ARBA00022771"/>
    </source>
</evidence>
<protein>
    <recommendedName>
        <fullName evidence="6">PARP-type domain-containing protein</fullName>
    </recommendedName>
</protein>
<dbReference type="GO" id="GO:0005634">
    <property type="term" value="C:nucleus"/>
    <property type="evidence" value="ECO:0007669"/>
    <property type="project" value="UniProtKB-SubCell"/>
</dbReference>
<dbReference type="SMART" id="SM01336">
    <property type="entry name" value="zf-PARP"/>
    <property type="match status" value="1"/>
</dbReference>
<keyword evidence="2" id="KW-0479">Metal-binding</keyword>
<keyword evidence="3" id="KW-0863">Zinc-finger</keyword>
<dbReference type="GO" id="GO:0006281">
    <property type="term" value="P:DNA repair"/>
    <property type="evidence" value="ECO:0000318"/>
    <property type="project" value="GO_Central"/>
</dbReference>
<dbReference type="Gene3D" id="3.30.1740.10">
    <property type="entry name" value="Zinc finger, PARP-type"/>
    <property type="match status" value="1"/>
</dbReference>
<accession>A0A0U9HIH6</accession>
<organism evidence="7 8">
    <name type="scientific">Klebsormidium nitens</name>
    <name type="common">Green alga</name>
    <name type="synonym">Ulothrix nitens</name>
    <dbReference type="NCBI Taxonomy" id="105231"/>
    <lineage>
        <taxon>Eukaryota</taxon>
        <taxon>Viridiplantae</taxon>
        <taxon>Streptophyta</taxon>
        <taxon>Klebsormidiophyceae</taxon>
        <taxon>Klebsormidiales</taxon>
        <taxon>Klebsormidiaceae</taxon>
        <taxon>Klebsormidium</taxon>
    </lineage>
</organism>
<dbReference type="Pfam" id="PF00645">
    <property type="entry name" value="zf-PARP"/>
    <property type="match status" value="1"/>
</dbReference>
<dbReference type="SUPFAM" id="SSF56784">
    <property type="entry name" value="HAD-like"/>
    <property type="match status" value="1"/>
</dbReference>
<dbReference type="AlphaFoldDB" id="A0A0U9HIH6"/>
<keyword evidence="8" id="KW-1185">Reference proteome</keyword>
<dbReference type="OrthoDB" id="19045at2759"/>
<dbReference type="NCBIfam" id="TIGR01662">
    <property type="entry name" value="HAD-SF-IIIA"/>
    <property type="match status" value="1"/>
</dbReference>
<dbReference type="SUPFAM" id="SSF57716">
    <property type="entry name" value="Glucocorticoid receptor-like (DNA-binding domain)"/>
    <property type="match status" value="1"/>
</dbReference>
<dbReference type="Pfam" id="PF08645">
    <property type="entry name" value="PNK3P"/>
    <property type="match status" value="1"/>
</dbReference>
<dbReference type="GO" id="GO:0046403">
    <property type="term" value="F:polynucleotide 3'-phosphatase activity"/>
    <property type="evidence" value="ECO:0000318"/>
    <property type="project" value="GO_Central"/>
</dbReference>
<dbReference type="InterPro" id="IPR006549">
    <property type="entry name" value="HAD-SF_hydro_IIIA"/>
</dbReference>
<dbReference type="NCBIfam" id="TIGR01664">
    <property type="entry name" value="DNA-3'-Pase"/>
    <property type="match status" value="1"/>
</dbReference>
<proteinExistence type="predicted"/>
<gene>
    <name evidence="7" type="ORF">KFL_000540220</name>
</gene>
<evidence type="ECO:0000313" key="8">
    <source>
        <dbReference type="Proteomes" id="UP000054558"/>
    </source>
</evidence>
<evidence type="ECO:0000259" key="6">
    <source>
        <dbReference type="PROSITE" id="PS50064"/>
    </source>
</evidence>
<dbReference type="Gene3D" id="3.40.50.1000">
    <property type="entry name" value="HAD superfamily/HAD-like"/>
    <property type="match status" value="1"/>
</dbReference>
<dbReference type="InterPro" id="IPR036412">
    <property type="entry name" value="HAD-like_sf"/>
</dbReference>